<dbReference type="GO" id="GO:0016301">
    <property type="term" value="F:kinase activity"/>
    <property type="evidence" value="ECO:0007669"/>
    <property type="project" value="UniProtKB-KW"/>
</dbReference>
<dbReference type="RefSeq" id="WP_048085248.1">
    <property type="nucleotide sequence ID" value="NZ_CALCVY010000077.1"/>
</dbReference>
<dbReference type="GO" id="GO:0005524">
    <property type="term" value="F:ATP binding"/>
    <property type="evidence" value="ECO:0007669"/>
    <property type="project" value="UniProtKB-UniRule"/>
</dbReference>
<dbReference type="PANTHER" id="PTHR41930">
    <property type="entry name" value="UPF0200 PROTEIN MJ1399"/>
    <property type="match status" value="1"/>
</dbReference>
<dbReference type="Gene3D" id="3.40.50.300">
    <property type="entry name" value="P-loop containing nucleotide triphosphate hydrolases"/>
    <property type="match status" value="1"/>
</dbReference>
<evidence type="ECO:0000313" key="8">
    <source>
        <dbReference type="Proteomes" id="UP000062768"/>
    </source>
</evidence>
<organism evidence="5 7">
    <name type="scientific">Methanobacterium formicicum</name>
    <dbReference type="NCBI Taxonomy" id="2162"/>
    <lineage>
        <taxon>Archaea</taxon>
        <taxon>Methanobacteriati</taxon>
        <taxon>Methanobacteriota</taxon>
        <taxon>Methanomada group</taxon>
        <taxon>Methanobacteria</taxon>
        <taxon>Methanobacteriales</taxon>
        <taxon>Methanobacteriaceae</taxon>
        <taxon>Methanobacterium</taxon>
    </lineage>
</organism>
<sequence length="195" mass="21809">MKVIGVTGMPGSGKSVVSRVAENLGMNVVRMGDVIRDEAHKRNESPGKVAVDLRKEFGKFVIAERCVTYIKNLSTPEEKHDSKKNPSSPKSTASNHSMVLIEGIRSPWEVEIFKNNFPDFKVIAIHSAPETRYLRLRKRMRSDDSAETREALKRDQRELKFGIGDVIASADFMVVNEGAKGKLKNTVRGILKNEL</sequence>
<keyword evidence="1 3" id="KW-0547">Nucleotide-binding</keyword>
<dbReference type="InterPro" id="IPR022970">
    <property type="entry name" value="NTP_hydrolase-rel"/>
</dbReference>
<dbReference type="InterPro" id="IPR027417">
    <property type="entry name" value="P-loop_NTPase"/>
</dbReference>
<dbReference type="SUPFAM" id="SSF52540">
    <property type="entry name" value="P-loop containing nucleoside triphosphate hydrolases"/>
    <property type="match status" value="1"/>
</dbReference>
<dbReference type="PATRIC" id="fig|2162.10.peg.971"/>
<protein>
    <recommendedName>
        <fullName evidence="3">UPF0200 protein BRM9_1384</fullName>
    </recommendedName>
</protein>
<feature type="binding site" evidence="3">
    <location>
        <begin position="8"/>
        <end position="15"/>
    </location>
    <ligand>
        <name>ATP</name>
        <dbReference type="ChEBI" id="CHEBI:30616"/>
    </ligand>
</feature>
<evidence type="ECO:0000256" key="4">
    <source>
        <dbReference type="SAM" id="MobiDB-lite"/>
    </source>
</evidence>
<comment type="similarity">
    <text evidence="3">Belongs to the UPF0200 family.</text>
</comment>
<dbReference type="GeneID" id="82849203"/>
<name>A0A089ZVC6_METFO</name>
<evidence type="ECO:0000313" key="7">
    <source>
        <dbReference type="Proteomes" id="UP000029661"/>
    </source>
</evidence>
<gene>
    <name evidence="5" type="primary">coaE</name>
    <name evidence="5" type="ORF">BRM9_1384</name>
    <name evidence="6" type="ORF">MB9_0926</name>
</gene>
<keyword evidence="8" id="KW-1185">Reference proteome</keyword>
<dbReference type="Proteomes" id="UP000062768">
    <property type="component" value="Chromosome I"/>
</dbReference>
<dbReference type="Proteomes" id="UP000029661">
    <property type="component" value="Chromosome"/>
</dbReference>
<evidence type="ECO:0000256" key="1">
    <source>
        <dbReference type="ARBA" id="ARBA00022741"/>
    </source>
</evidence>
<accession>A0A089ZVC6</accession>
<evidence type="ECO:0000313" key="5">
    <source>
        <dbReference type="EMBL" id="AIS32199.1"/>
    </source>
</evidence>
<evidence type="ECO:0000256" key="2">
    <source>
        <dbReference type="ARBA" id="ARBA00022840"/>
    </source>
</evidence>
<dbReference type="PANTHER" id="PTHR41930:SF1">
    <property type="entry name" value="DEPHOSPHO-COA KINASE"/>
    <property type="match status" value="1"/>
</dbReference>
<evidence type="ECO:0000256" key="3">
    <source>
        <dbReference type="HAMAP-Rule" id="MF_01111"/>
    </source>
</evidence>
<dbReference type="HAMAP" id="MF_01111">
    <property type="entry name" value="UPF0200"/>
    <property type="match status" value="1"/>
</dbReference>
<reference evidence="5" key="1">
    <citation type="submission" date="2013-12" db="EMBL/GenBank/DDBJ databases">
        <title>The complete genome sequence of Methanobacterium sp. BRM9.</title>
        <authorList>
            <consortium name="Pastoral Greenhouse Gas Research Consortium"/>
            <person name="Kelly W.J."/>
            <person name="Leahy S.C."/>
            <person name="Perry R."/>
            <person name="Li D."/>
            <person name="Altermann E."/>
            <person name="Lambie S.C."/>
            <person name="Attwood G.T."/>
        </authorList>
    </citation>
    <scope>NUCLEOTIDE SEQUENCE [LARGE SCALE GENOMIC DNA]</scope>
    <source>
        <strain evidence="5">BRM9</strain>
    </source>
</reference>
<dbReference type="STRING" id="2162.BRM9_1384"/>
<dbReference type="Pfam" id="PF13207">
    <property type="entry name" value="AAA_17"/>
    <property type="match status" value="1"/>
</dbReference>
<keyword evidence="5" id="KW-0808">Transferase</keyword>
<evidence type="ECO:0000313" key="6">
    <source>
        <dbReference type="EMBL" id="CEL24566.1"/>
    </source>
</evidence>
<dbReference type="AlphaFoldDB" id="A0A089ZVC6"/>
<dbReference type="EMBL" id="CP006933">
    <property type="protein sequence ID" value="AIS32199.1"/>
    <property type="molecule type" value="Genomic_DNA"/>
</dbReference>
<proteinExistence type="inferred from homology"/>
<keyword evidence="2 3" id="KW-0067">ATP-binding</keyword>
<dbReference type="EMBL" id="LN734822">
    <property type="protein sequence ID" value="CEL24566.1"/>
    <property type="molecule type" value="Genomic_DNA"/>
</dbReference>
<dbReference type="KEGG" id="mfc:BRM9_1384"/>
<feature type="region of interest" description="Disordered" evidence="4">
    <location>
        <begin position="75"/>
        <end position="94"/>
    </location>
</feature>
<feature type="compositionally biased region" description="Polar residues" evidence="4">
    <location>
        <begin position="85"/>
        <end position="94"/>
    </location>
</feature>
<dbReference type="OrthoDB" id="85381at2157"/>
<reference evidence="6" key="2">
    <citation type="submission" date="2014-09" db="EMBL/GenBank/DDBJ databases">
        <authorList>
            <person name="Bishop-Lilly K.A."/>
            <person name="Broomall S.M."/>
            <person name="Chain P.S."/>
            <person name="Chertkov O."/>
            <person name="Coyne S.R."/>
            <person name="Daligault H.E."/>
            <person name="Davenport K.W."/>
            <person name="Erkkila T."/>
            <person name="Frey K.G."/>
            <person name="Gibbons H.S."/>
            <person name="Gu W."/>
            <person name="Jaissle J."/>
            <person name="Johnson S.L."/>
            <person name="Koroleva G.I."/>
            <person name="Ladner J.T."/>
            <person name="Lo C.-C."/>
            <person name="Minogue T.D."/>
            <person name="Munk C."/>
            <person name="Palacios G.F."/>
            <person name="Redden C.L."/>
            <person name="Rosenzweig C.N."/>
            <person name="Scholz M.B."/>
            <person name="Teshima H."/>
            <person name="Xu Y."/>
        </authorList>
    </citation>
    <scope>NUCLEOTIDE SEQUENCE</scope>
    <source>
        <strain evidence="6">Mb9</strain>
    </source>
</reference>
<keyword evidence="5" id="KW-0418">Kinase</keyword>